<evidence type="ECO:0000313" key="3">
    <source>
        <dbReference type="Proteomes" id="UP000886998"/>
    </source>
</evidence>
<comment type="caution">
    <text evidence="1">The sequence shown here is derived from an EMBL/GenBank/DDBJ whole genome shotgun (WGS) entry which is preliminary data.</text>
</comment>
<evidence type="ECO:0000313" key="2">
    <source>
        <dbReference type="EMBL" id="GFY77048.1"/>
    </source>
</evidence>
<protein>
    <submittedName>
        <fullName evidence="1">Uncharacterized protein</fullName>
    </submittedName>
</protein>
<dbReference type="EMBL" id="BMAV01022302">
    <property type="protein sequence ID" value="GFY77048.1"/>
    <property type="molecule type" value="Genomic_DNA"/>
</dbReference>
<evidence type="ECO:0000313" key="1">
    <source>
        <dbReference type="EMBL" id="GFY37770.1"/>
    </source>
</evidence>
<reference evidence="1" key="1">
    <citation type="submission" date="2020-08" db="EMBL/GenBank/DDBJ databases">
        <title>Multicomponent nature underlies the extraordinary mechanical properties of spider dragline silk.</title>
        <authorList>
            <person name="Kono N."/>
            <person name="Nakamura H."/>
            <person name="Mori M."/>
            <person name="Yoshida Y."/>
            <person name="Ohtoshi R."/>
            <person name="Malay A.D."/>
            <person name="Moran D.A.P."/>
            <person name="Tomita M."/>
            <person name="Numata K."/>
            <person name="Arakawa K."/>
        </authorList>
    </citation>
    <scope>NUCLEOTIDE SEQUENCE</scope>
</reference>
<dbReference type="EMBL" id="BMAV01000470">
    <property type="protein sequence ID" value="GFY37770.1"/>
    <property type="molecule type" value="Genomic_DNA"/>
</dbReference>
<gene>
    <name evidence="2" type="ORF">TNIN_451631</name>
    <name evidence="1" type="ORF">TNIN_491051</name>
</gene>
<keyword evidence="3" id="KW-1185">Reference proteome</keyword>
<name>A0A8X7BNF2_9ARAC</name>
<proteinExistence type="predicted"/>
<dbReference type="OrthoDB" id="6433315at2759"/>
<dbReference type="AlphaFoldDB" id="A0A8X7BNF2"/>
<dbReference type="Proteomes" id="UP000886998">
    <property type="component" value="Unassembled WGS sequence"/>
</dbReference>
<sequence>MTFATINDFTLNPNKVYRTIKDTIASYAKRSIRIGRQKKYRYFWSDELTLLKAKRDWLRRKAELPSRPSDVHAWRKQFACFRKALIWSKQSSINEFISNINYTNLIVTERFNLRVS</sequence>
<accession>A0A8X7BNF2</accession>
<organism evidence="1 3">
    <name type="scientific">Trichonephila inaurata madagascariensis</name>
    <dbReference type="NCBI Taxonomy" id="2747483"/>
    <lineage>
        <taxon>Eukaryota</taxon>
        <taxon>Metazoa</taxon>
        <taxon>Ecdysozoa</taxon>
        <taxon>Arthropoda</taxon>
        <taxon>Chelicerata</taxon>
        <taxon>Arachnida</taxon>
        <taxon>Araneae</taxon>
        <taxon>Araneomorphae</taxon>
        <taxon>Entelegynae</taxon>
        <taxon>Araneoidea</taxon>
        <taxon>Nephilidae</taxon>
        <taxon>Trichonephila</taxon>
        <taxon>Trichonephila inaurata</taxon>
    </lineage>
</organism>